<keyword evidence="3" id="KW-0238">DNA-binding</keyword>
<keyword evidence="2" id="KW-0805">Transcription regulation</keyword>
<organism evidence="8 9">
    <name type="scientific">Miscanthus lutarioriparius</name>
    <dbReference type="NCBI Taxonomy" id="422564"/>
    <lineage>
        <taxon>Eukaryota</taxon>
        <taxon>Viridiplantae</taxon>
        <taxon>Streptophyta</taxon>
        <taxon>Embryophyta</taxon>
        <taxon>Tracheophyta</taxon>
        <taxon>Spermatophyta</taxon>
        <taxon>Magnoliopsida</taxon>
        <taxon>Liliopsida</taxon>
        <taxon>Poales</taxon>
        <taxon>Poaceae</taxon>
        <taxon>PACMAD clade</taxon>
        <taxon>Panicoideae</taxon>
        <taxon>Andropogonodae</taxon>
        <taxon>Andropogoneae</taxon>
        <taxon>Saccharinae</taxon>
        <taxon>Miscanthus</taxon>
    </lineage>
</organism>
<dbReference type="AlphaFoldDB" id="A0A811P755"/>
<keyword evidence="4" id="KW-0804">Transcription</keyword>
<evidence type="ECO:0000256" key="2">
    <source>
        <dbReference type="ARBA" id="ARBA00023015"/>
    </source>
</evidence>
<keyword evidence="6" id="KW-0175">Coiled coil</keyword>
<dbReference type="Proteomes" id="UP000604825">
    <property type="component" value="Unassembled WGS sequence"/>
</dbReference>
<dbReference type="PANTHER" id="PTHR31391:SF101">
    <property type="entry name" value="B3 DOMAIN-CONTAINING PROTEIN OS01G0234100"/>
    <property type="match status" value="1"/>
</dbReference>
<reference evidence="8" key="1">
    <citation type="submission" date="2020-10" db="EMBL/GenBank/DDBJ databases">
        <authorList>
            <person name="Han B."/>
            <person name="Lu T."/>
            <person name="Zhao Q."/>
            <person name="Huang X."/>
            <person name="Zhao Y."/>
        </authorList>
    </citation>
    <scope>NUCLEOTIDE SEQUENCE</scope>
</reference>
<keyword evidence="9" id="KW-1185">Reference proteome</keyword>
<dbReference type="SMART" id="SM01019">
    <property type="entry name" value="B3"/>
    <property type="match status" value="1"/>
</dbReference>
<evidence type="ECO:0000313" key="8">
    <source>
        <dbReference type="EMBL" id="CAD6233695.1"/>
    </source>
</evidence>
<dbReference type="PANTHER" id="PTHR31391">
    <property type="entry name" value="B3 DOMAIN-CONTAINING PROTEIN OS11G0197600-RELATED"/>
    <property type="match status" value="1"/>
</dbReference>
<evidence type="ECO:0000256" key="4">
    <source>
        <dbReference type="ARBA" id="ARBA00023163"/>
    </source>
</evidence>
<evidence type="ECO:0000256" key="6">
    <source>
        <dbReference type="SAM" id="Coils"/>
    </source>
</evidence>
<accession>A0A811P755</accession>
<feature type="domain" description="TF-B3" evidence="7">
    <location>
        <begin position="138"/>
        <end position="229"/>
    </location>
</feature>
<name>A0A811P755_9POAL</name>
<feature type="coiled-coil region" evidence="6">
    <location>
        <begin position="421"/>
        <end position="448"/>
    </location>
</feature>
<dbReference type="Pfam" id="PF02362">
    <property type="entry name" value="B3"/>
    <property type="match status" value="1"/>
</dbReference>
<dbReference type="CDD" id="cd10017">
    <property type="entry name" value="B3_DNA"/>
    <property type="match status" value="1"/>
</dbReference>
<dbReference type="InterPro" id="IPR015300">
    <property type="entry name" value="DNA-bd_pseudobarrel_sf"/>
</dbReference>
<sequence length="485" mass="53128">MEQKMALVKQRVALLDSASNSSCSDSDKVGVCVPTNDELAIVVCHQPAVLHCGDTDDEGNDIPLKALKSRRLDSKQKKLPGAPQAHNAQNIITGVTNIVEASDINGQNLSASVHGNCGSAMARAKEVQAKLPENNLSFTKTMLPSHVIRGFWLAMPTDFCNKHLPKQVTGIMLEDENGEDHHTTYLGSRQGLSGGWRGFTIKHDIKVGDVLVFQLVESTKFKVYIIRANEFTATDGAISLLNLEARKKGKLLSKATRVEHSVPECSDAAEATRVEHSVPADDDNDNNVIFSEAGGLRISDSDMDFGDVTSFSDFSIVVDSLVIDCKFQEQLRRTYYELCRSQKAFLHRHLLKQLNLTLVVGAIMETVSIAAGIRACTAERLPSREDLLVWKKTLESVALLGMDVGFLLRRVDDLLGVDAQAQQARDQYREMSAEKARAAEKVKALELALGSVKDALSKIDASMEEVEARVNRSGAMLQELATAPW</sequence>
<dbReference type="SUPFAM" id="SSF101936">
    <property type="entry name" value="DNA-binding pseudobarrel domain"/>
    <property type="match status" value="1"/>
</dbReference>
<gene>
    <name evidence="8" type="ORF">NCGR_LOCUS22977</name>
</gene>
<dbReference type="InterPro" id="IPR003340">
    <property type="entry name" value="B3_DNA-bd"/>
</dbReference>
<evidence type="ECO:0000256" key="3">
    <source>
        <dbReference type="ARBA" id="ARBA00023125"/>
    </source>
</evidence>
<comment type="caution">
    <text evidence="8">The sequence shown here is derived from an EMBL/GenBank/DDBJ whole genome shotgun (WGS) entry which is preliminary data.</text>
</comment>
<evidence type="ECO:0000256" key="5">
    <source>
        <dbReference type="ARBA" id="ARBA00023242"/>
    </source>
</evidence>
<dbReference type="Gene3D" id="2.40.330.10">
    <property type="entry name" value="DNA-binding pseudobarrel domain"/>
    <property type="match status" value="1"/>
</dbReference>
<dbReference type="PROSITE" id="PS50863">
    <property type="entry name" value="B3"/>
    <property type="match status" value="1"/>
</dbReference>
<dbReference type="EMBL" id="CAJGYO010000005">
    <property type="protein sequence ID" value="CAD6233695.1"/>
    <property type="molecule type" value="Genomic_DNA"/>
</dbReference>
<dbReference type="GO" id="GO:0003677">
    <property type="term" value="F:DNA binding"/>
    <property type="evidence" value="ECO:0007669"/>
    <property type="project" value="UniProtKB-KW"/>
</dbReference>
<evidence type="ECO:0000256" key="1">
    <source>
        <dbReference type="ARBA" id="ARBA00004123"/>
    </source>
</evidence>
<proteinExistence type="predicted"/>
<evidence type="ECO:0000313" key="9">
    <source>
        <dbReference type="Proteomes" id="UP000604825"/>
    </source>
</evidence>
<comment type="subcellular location">
    <subcellularLocation>
        <location evidence="1">Nucleus</location>
    </subcellularLocation>
</comment>
<keyword evidence="5" id="KW-0539">Nucleus</keyword>
<dbReference type="GO" id="GO:0005634">
    <property type="term" value="C:nucleus"/>
    <property type="evidence" value="ECO:0007669"/>
    <property type="project" value="UniProtKB-SubCell"/>
</dbReference>
<dbReference type="InterPro" id="IPR044837">
    <property type="entry name" value="REM16-like"/>
</dbReference>
<evidence type="ECO:0000259" key="7">
    <source>
        <dbReference type="PROSITE" id="PS50863"/>
    </source>
</evidence>
<protein>
    <recommendedName>
        <fullName evidence="7">TF-B3 domain-containing protein</fullName>
    </recommendedName>
</protein>
<dbReference type="OrthoDB" id="1909330at2759"/>